<feature type="compositionally biased region" description="Low complexity" evidence="11">
    <location>
        <begin position="241"/>
        <end position="257"/>
    </location>
</feature>
<dbReference type="InterPro" id="IPR017452">
    <property type="entry name" value="GPCR_Rhodpsn_7TM"/>
</dbReference>
<feature type="transmembrane region" description="Helical" evidence="12">
    <location>
        <begin position="203"/>
        <end position="227"/>
    </location>
</feature>
<keyword evidence="5 12" id="KW-1133">Transmembrane helix</keyword>
<evidence type="ECO:0000256" key="9">
    <source>
        <dbReference type="ARBA" id="ARBA00023224"/>
    </source>
</evidence>
<reference evidence="15" key="1">
    <citation type="submission" date="2013-03" db="EMBL/GenBank/DDBJ databases">
        <title>The Genome Sequence of Anopheles christyi ACHKN1017.</title>
        <authorList>
            <consortium name="The Broad Institute Genomics Platform"/>
            <person name="Neafsey D.E."/>
            <person name="Besansky N."/>
            <person name="Walker B."/>
            <person name="Young S.K."/>
            <person name="Zeng Q."/>
            <person name="Gargeya S."/>
            <person name="Fitzgerald M."/>
            <person name="Haas B."/>
            <person name="Abouelleil A."/>
            <person name="Allen A.W."/>
            <person name="Alvarado L."/>
            <person name="Arachchi H.M."/>
            <person name="Berlin A.M."/>
            <person name="Chapman S.B."/>
            <person name="Gainer-Dewar J."/>
            <person name="Goldberg J."/>
            <person name="Griggs A."/>
            <person name="Gujja S."/>
            <person name="Hansen M."/>
            <person name="Howarth C."/>
            <person name="Imamovic A."/>
            <person name="Ireland A."/>
            <person name="Larimer J."/>
            <person name="McCowan C."/>
            <person name="Murphy C."/>
            <person name="Pearson M."/>
            <person name="Poon T.W."/>
            <person name="Priest M."/>
            <person name="Roberts A."/>
            <person name="Saif S."/>
            <person name="Shea T."/>
            <person name="Sisk P."/>
            <person name="Sykes S."/>
            <person name="Wortman J."/>
            <person name="Nusbaum C."/>
            <person name="Birren B."/>
        </authorList>
    </citation>
    <scope>NUCLEOTIDE SEQUENCE [LARGE SCALE GENOMIC DNA]</scope>
    <source>
        <strain evidence="15">ACHKN1017</strain>
    </source>
</reference>
<accession>A0A182K4A5</accession>
<feature type="transmembrane region" description="Helical" evidence="12">
    <location>
        <begin position="106"/>
        <end position="127"/>
    </location>
</feature>
<dbReference type="Pfam" id="PF00001">
    <property type="entry name" value="7tm_1"/>
    <property type="match status" value="1"/>
</dbReference>
<keyword evidence="6 10" id="KW-0297">G-protein coupled receptor</keyword>
<comment type="subcellular location">
    <subcellularLocation>
        <location evidence="1">Cell membrane</location>
        <topology evidence="1">Multi-pass membrane protein</topology>
    </subcellularLocation>
</comment>
<keyword evidence="8 10" id="KW-0675">Receptor</keyword>
<dbReference type="PROSITE" id="PS00237">
    <property type="entry name" value="G_PROTEIN_RECEP_F1_1"/>
    <property type="match status" value="1"/>
</dbReference>
<feature type="domain" description="G-protein coupled receptors family 1 profile" evidence="13">
    <location>
        <begin position="42"/>
        <end position="321"/>
    </location>
</feature>
<evidence type="ECO:0000313" key="14">
    <source>
        <dbReference type="EnsemblMetazoa" id="ACHR005590-PA"/>
    </source>
</evidence>
<evidence type="ECO:0000313" key="15">
    <source>
        <dbReference type="Proteomes" id="UP000075881"/>
    </source>
</evidence>
<keyword evidence="7 12" id="KW-0472">Membrane</keyword>
<evidence type="ECO:0000256" key="5">
    <source>
        <dbReference type="ARBA" id="ARBA00022989"/>
    </source>
</evidence>
<evidence type="ECO:0000256" key="11">
    <source>
        <dbReference type="SAM" id="MobiDB-lite"/>
    </source>
</evidence>
<dbReference type="GO" id="GO:0005886">
    <property type="term" value="C:plasma membrane"/>
    <property type="evidence" value="ECO:0007669"/>
    <property type="project" value="UniProtKB-SubCell"/>
</dbReference>
<dbReference type="Proteomes" id="UP000075881">
    <property type="component" value="Unassembled WGS sequence"/>
</dbReference>
<evidence type="ECO:0000256" key="7">
    <source>
        <dbReference type="ARBA" id="ARBA00023136"/>
    </source>
</evidence>
<feature type="region of interest" description="Disordered" evidence="11">
    <location>
        <begin position="353"/>
        <end position="387"/>
    </location>
</feature>
<feature type="transmembrane region" description="Helical" evidence="12">
    <location>
        <begin position="63"/>
        <end position="86"/>
    </location>
</feature>
<dbReference type="SUPFAM" id="SSF81321">
    <property type="entry name" value="Family A G protein-coupled receptor-like"/>
    <property type="match status" value="1"/>
</dbReference>
<dbReference type="PANTHER" id="PTHR24228">
    <property type="entry name" value="B2 BRADYKININ RECEPTOR/ANGIOTENSIN II RECEPTOR"/>
    <property type="match status" value="1"/>
</dbReference>
<evidence type="ECO:0000259" key="13">
    <source>
        <dbReference type="PROSITE" id="PS50262"/>
    </source>
</evidence>
<organism evidence="14 15">
    <name type="scientific">Anopheles christyi</name>
    <dbReference type="NCBI Taxonomy" id="43041"/>
    <lineage>
        <taxon>Eukaryota</taxon>
        <taxon>Metazoa</taxon>
        <taxon>Ecdysozoa</taxon>
        <taxon>Arthropoda</taxon>
        <taxon>Hexapoda</taxon>
        <taxon>Insecta</taxon>
        <taxon>Pterygota</taxon>
        <taxon>Neoptera</taxon>
        <taxon>Endopterygota</taxon>
        <taxon>Diptera</taxon>
        <taxon>Nematocera</taxon>
        <taxon>Culicoidea</taxon>
        <taxon>Culicidae</taxon>
        <taxon>Anophelinae</taxon>
        <taxon>Anopheles</taxon>
    </lineage>
</organism>
<dbReference type="PROSITE" id="PS50262">
    <property type="entry name" value="G_PROTEIN_RECEP_F1_2"/>
    <property type="match status" value="1"/>
</dbReference>
<evidence type="ECO:0000256" key="1">
    <source>
        <dbReference type="ARBA" id="ARBA00004651"/>
    </source>
</evidence>
<dbReference type="PANTHER" id="PTHR24228:SF71">
    <property type="entry name" value="PROTEIN TRAPPED IN ENDODERM-1"/>
    <property type="match status" value="1"/>
</dbReference>
<keyword evidence="4 10" id="KW-0812">Transmembrane</keyword>
<evidence type="ECO:0000256" key="6">
    <source>
        <dbReference type="ARBA" id="ARBA00023040"/>
    </source>
</evidence>
<reference evidence="14" key="2">
    <citation type="submission" date="2020-05" db="UniProtKB">
        <authorList>
            <consortium name="EnsemblMetazoa"/>
        </authorList>
    </citation>
    <scope>IDENTIFICATION</scope>
    <source>
        <strain evidence="14">ACHKN1017</strain>
    </source>
</reference>
<keyword evidence="9 10" id="KW-0807">Transducer</keyword>
<dbReference type="InterPro" id="IPR000276">
    <property type="entry name" value="GPCR_Rhodpsn"/>
</dbReference>
<sequence length="387" mass="42379">MSNYTIDNVGRSSEEDGVFCSTEISIVAASSATFIAVLGTIGNVTTLLALGRNRAVRQRRRQPTTAFVMSLATADLLFCVAVMPLMALRYGRRRWPFVSDSLWCRLFPVALYGTVASSVLSLVALTVNRYVLIVHPSWYGAVYRTAGMVPFQLAVCWAIPYGLMALPLFELWGRLGFDRRTFSCTVLPSITSMGTFSASPKKFIFIVGFALPFCAIVLCYTAIIGAVRRQRRNMQRYAVKPAGTSTASTPSSIAGPSNDDDERHLTRTTAAIFGCFMLCFLPLTIANVLLEDAESAGEAGDVHVLASILTWHSAVLNPFIYALGSRHYRNAYWTVLRCNDCKSTKTQRRITFSRQQSPMTPSATKSGKMGICTAENTGSGTQNNSDV</sequence>
<feature type="compositionally biased region" description="Polar residues" evidence="11">
    <location>
        <begin position="353"/>
        <end position="365"/>
    </location>
</feature>
<evidence type="ECO:0000256" key="10">
    <source>
        <dbReference type="RuleBase" id="RU000688"/>
    </source>
</evidence>
<evidence type="ECO:0000256" key="3">
    <source>
        <dbReference type="ARBA" id="ARBA00022475"/>
    </source>
</evidence>
<dbReference type="GO" id="GO:0004930">
    <property type="term" value="F:G protein-coupled receptor activity"/>
    <property type="evidence" value="ECO:0007669"/>
    <property type="project" value="UniProtKB-KW"/>
</dbReference>
<feature type="transmembrane region" description="Helical" evidence="12">
    <location>
        <begin position="24"/>
        <end position="51"/>
    </location>
</feature>
<feature type="region of interest" description="Disordered" evidence="11">
    <location>
        <begin position="240"/>
        <end position="261"/>
    </location>
</feature>
<evidence type="ECO:0000256" key="2">
    <source>
        <dbReference type="ARBA" id="ARBA00010663"/>
    </source>
</evidence>
<keyword evidence="3" id="KW-1003">Cell membrane</keyword>
<dbReference type="AlphaFoldDB" id="A0A182K4A5"/>
<dbReference type="PRINTS" id="PR00237">
    <property type="entry name" value="GPCRRHODOPSN"/>
</dbReference>
<keyword evidence="15" id="KW-1185">Reference proteome</keyword>
<comment type="similarity">
    <text evidence="2 10">Belongs to the G-protein coupled receptor 1 family.</text>
</comment>
<name>A0A182K4A5_9DIPT</name>
<proteinExistence type="inferred from homology"/>
<dbReference type="VEuPathDB" id="VectorBase:ACHR005590"/>
<feature type="transmembrane region" description="Helical" evidence="12">
    <location>
        <begin position="270"/>
        <end position="290"/>
    </location>
</feature>
<protein>
    <recommendedName>
        <fullName evidence="13">G-protein coupled receptors family 1 profile domain-containing protein</fullName>
    </recommendedName>
</protein>
<dbReference type="SMART" id="SM01381">
    <property type="entry name" value="7TM_GPCR_Srsx"/>
    <property type="match status" value="1"/>
</dbReference>
<feature type="transmembrane region" description="Helical" evidence="12">
    <location>
        <begin position="148"/>
        <end position="169"/>
    </location>
</feature>
<dbReference type="EnsemblMetazoa" id="ACHR005590-RA">
    <property type="protein sequence ID" value="ACHR005590-PA"/>
    <property type="gene ID" value="ACHR005590"/>
</dbReference>
<evidence type="ECO:0000256" key="4">
    <source>
        <dbReference type="ARBA" id="ARBA00022692"/>
    </source>
</evidence>
<dbReference type="Gene3D" id="1.20.1070.10">
    <property type="entry name" value="Rhodopsin 7-helix transmembrane proteins"/>
    <property type="match status" value="1"/>
</dbReference>
<dbReference type="STRING" id="43041.A0A182K4A5"/>
<evidence type="ECO:0000256" key="12">
    <source>
        <dbReference type="SAM" id="Phobius"/>
    </source>
</evidence>
<feature type="transmembrane region" description="Helical" evidence="12">
    <location>
        <begin position="302"/>
        <end position="323"/>
    </location>
</feature>
<evidence type="ECO:0000256" key="8">
    <source>
        <dbReference type="ARBA" id="ARBA00023170"/>
    </source>
</evidence>
<feature type="compositionally biased region" description="Polar residues" evidence="11">
    <location>
        <begin position="374"/>
        <end position="387"/>
    </location>
</feature>